<comment type="function">
    <text evidence="21">Ubiquitous transcription factor required for a diverse set of processes. It is a component of the CCR4 complex involved in the control of gene expression.</text>
</comment>
<evidence type="ECO:0000256" key="12">
    <source>
        <dbReference type="ARBA" id="ARBA00022741"/>
    </source>
</evidence>
<feature type="region of interest" description="Disordered" evidence="23">
    <location>
        <begin position="454"/>
        <end position="481"/>
    </location>
</feature>
<dbReference type="GO" id="GO:0004553">
    <property type="term" value="F:hydrolase activity, hydrolyzing O-glycosyl compounds"/>
    <property type="evidence" value="ECO:0007669"/>
    <property type="project" value="InterPro"/>
</dbReference>
<keyword evidence="16" id="KW-0067">ATP-binding</keyword>
<dbReference type="EMBL" id="JAJSOW010000108">
    <property type="protein sequence ID" value="KAI9153317.1"/>
    <property type="molecule type" value="Genomic_DNA"/>
</dbReference>
<evidence type="ECO:0000313" key="25">
    <source>
        <dbReference type="EMBL" id="KAI9153317.1"/>
    </source>
</evidence>
<evidence type="ECO:0000256" key="11">
    <source>
        <dbReference type="ARBA" id="ARBA00022723"/>
    </source>
</evidence>
<keyword evidence="10" id="KW-0540">Nuclease</keyword>
<keyword evidence="13" id="KW-0378">Hydrolase</keyword>
<dbReference type="InterPro" id="IPR001360">
    <property type="entry name" value="Glyco_hydro_1"/>
</dbReference>
<feature type="short sequence motif" description="Q motif" evidence="22">
    <location>
        <begin position="485"/>
        <end position="513"/>
    </location>
</feature>
<evidence type="ECO:0000256" key="3">
    <source>
        <dbReference type="ARBA" id="ARBA00004123"/>
    </source>
</evidence>
<name>A0AAD5NDS3_ACENE</name>
<keyword evidence="14" id="KW-0347">Helicase</keyword>
<dbReference type="GO" id="GO:0046872">
    <property type="term" value="F:metal ion binding"/>
    <property type="evidence" value="ECO:0007669"/>
    <property type="project" value="UniProtKB-KW"/>
</dbReference>
<evidence type="ECO:0000313" key="26">
    <source>
        <dbReference type="Proteomes" id="UP001064489"/>
    </source>
</evidence>
<dbReference type="GO" id="GO:0003724">
    <property type="term" value="F:RNA helicase activity"/>
    <property type="evidence" value="ECO:0007669"/>
    <property type="project" value="InterPro"/>
</dbReference>
<dbReference type="GO" id="GO:0003723">
    <property type="term" value="F:RNA binding"/>
    <property type="evidence" value="ECO:0007669"/>
    <property type="project" value="UniProtKB-KW"/>
</dbReference>
<evidence type="ECO:0000256" key="9">
    <source>
        <dbReference type="ARBA" id="ARBA00022490"/>
    </source>
</evidence>
<comment type="subcellular location">
    <subcellularLocation>
        <location evidence="4">Cytoplasm</location>
    </subcellularLocation>
    <subcellularLocation>
        <location evidence="3">Nucleus</location>
    </subcellularLocation>
</comment>
<keyword evidence="18" id="KW-0805">Transcription regulation</keyword>
<sequence>MSLTREAIRWIFCLHGETETRAKQALTLVFVETKKGADALEHWLCKLTDFSNADVAVDQYHRFAEDIPLMKDMGMVAYRFSIAWSQIFPTATVSHSAPSLSKVFFLLSMNSVKIRQVWGCNLDQELLLFDQTLRRHNLLSVDTEFPGFLRNTPRDAPETLRYSDLKFNIDNTKLIQLGITLSDDYGNISSTWEFNFCDFDIDDDACNETSIDFLKKSGLDFERIRKDGIFMSVFRRKFLEILSVHANLKWVTFHGLYDLAYVLKLLSNNSLPLTVFDFVKETALYFTAVFDIKFIARFCKGLMGGELGLNRLACILTVDRCGEAHNAGSDSLLTACVFAKLKNVYRIEESNFDGFLYSISPKIQSMRPKIVVPHYCQPLIPCRPPFPQMMVCYGRPAHPRYHFQPPSADPPPTLPSNDRVAYNGPASGSHWGGSRLDFGHQGYISGGAGYGSGGRKGGGGGWNNRSGGWDQELDTSGDNVPSPVNTFAEIDSGEALNTNIRRCKYVKPTPVQRHAIPLSIAGQDLIACAQTGSGKIVAFCFPIISGIMWEEYVQIACGARTVYPLALILALQESYRVRWWLLMAEHRLTSRFPLYVCLVICWGDLDMICVSSWSVQYATATLNWFLVATSGGRERDGGGGGGGAPVLWHLL</sequence>
<dbReference type="InterPro" id="IPR017853">
    <property type="entry name" value="GH"/>
</dbReference>
<dbReference type="InterPro" id="IPR006941">
    <property type="entry name" value="RNase_CAF1"/>
</dbReference>
<keyword evidence="26" id="KW-1185">Reference proteome</keyword>
<dbReference type="GO" id="GO:0004535">
    <property type="term" value="F:poly(A)-specific ribonuclease activity"/>
    <property type="evidence" value="ECO:0007669"/>
    <property type="project" value="UniProtKB-EC"/>
</dbReference>
<evidence type="ECO:0000256" key="5">
    <source>
        <dbReference type="ARBA" id="ARBA00008372"/>
    </source>
</evidence>
<evidence type="ECO:0000256" key="14">
    <source>
        <dbReference type="ARBA" id="ARBA00022806"/>
    </source>
</evidence>
<gene>
    <name evidence="25" type="ORF">LWI28_009450</name>
</gene>
<evidence type="ECO:0000256" key="1">
    <source>
        <dbReference type="ARBA" id="ARBA00001663"/>
    </source>
</evidence>
<evidence type="ECO:0000256" key="13">
    <source>
        <dbReference type="ARBA" id="ARBA00022801"/>
    </source>
</evidence>
<dbReference type="SUPFAM" id="SSF53098">
    <property type="entry name" value="Ribonuclease H-like"/>
    <property type="match status" value="1"/>
</dbReference>
<evidence type="ECO:0000256" key="7">
    <source>
        <dbReference type="ARBA" id="ARBA00011757"/>
    </source>
</evidence>
<dbReference type="InterPro" id="IPR012337">
    <property type="entry name" value="RNaseH-like_sf"/>
</dbReference>
<evidence type="ECO:0000256" key="17">
    <source>
        <dbReference type="ARBA" id="ARBA00022884"/>
    </source>
</evidence>
<dbReference type="InterPro" id="IPR039637">
    <property type="entry name" value="CNOT7/CNOT8/Pop2"/>
</dbReference>
<keyword evidence="15" id="KW-0269">Exonuclease</keyword>
<dbReference type="Pfam" id="PF00232">
    <property type="entry name" value="Glyco_hydro_1"/>
    <property type="match status" value="1"/>
</dbReference>
<dbReference type="InterPro" id="IPR036397">
    <property type="entry name" value="RNaseH_sf"/>
</dbReference>
<dbReference type="Proteomes" id="UP001064489">
    <property type="component" value="Chromosome 11"/>
</dbReference>
<dbReference type="Pfam" id="PF04857">
    <property type="entry name" value="CAF1"/>
    <property type="match status" value="1"/>
</dbReference>
<evidence type="ECO:0000256" key="16">
    <source>
        <dbReference type="ARBA" id="ARBA00022840"/>
    </source>
</evidence>
<evidence type="ECO:0000256" key="4">
    <source>
        <dbReference type="ARBA" id="ARBA00004496"/>
    </source>
</evidence>
<keyword evidence="17" id="KW-0694">RNA-binding</keyword>
<dbReference type="InterPro" id="IPR011545">
    <property type="entry name" value="DEAD/DEAH_box_helicase_dom"/>
</dbReference>
<dbReference type="GO" id="GO:0005524">
    <property type="term" value="F:ATP binding"/>
    <property type="evidence" value="ECO:0007669"/>
    <property type="project" value="UniProtKB-KW"/>
</dbReference>
<evidence type="ECO:0000256" key="10">
    <source>
        <dbReference type="ARBA" id="ARBA00022722"/>
    </source>
</evidence>
<comment type="catalytic activity">
    <reaction evidence="1">
        <text>Exonucleolytic cleavage of poly(A) to 5'-AMP.</text>
        <dbReference type="EC" id="3.1.13.4"/>
    </reaction>
</comment>
<reference evidence="25" key="1">
    <citation type="journal article" date="2022" name="Plant J.">
        <title>Strategies of tolerance reflected in two North American maple genomes.</title>
        <authorList>
            <person name="McEvoy S.L."/>
            <person name="Sezen U.U."/>
            <person name="Trouern-Trend A."/>
            <person name="McMahon S.M."/>
            <person name="Schaberg P.G."/>
            <person name="Yang J."/>
            <person name="Wegrzyn J.L."/>
            <person name="Swenson N.G."/>
        </authorList>
    </citation>
    <scope>NUCLEOTIDE SEQUENCE</scope>
    <source>
        <strain evidence="25">91603</strain>
    </source>
</reference>
<dbReference type="PANTHER" id="PTHR10797">
    <property type="entry name" value="CCR4-NOT TRANSCRIPTION COMPLEX SUBUNIT"/>
    <property type="match status" value="1"/>
</dbReference>
<dbReference type="SUPFAM" id="SSF52540">
    <property type="entry name" value="P-loop containing nucleoside triphosphate hydrolases"/>
    <property type="match status" value="1"/>
</dbReference>
<accession>A0AAD5NDS3</accession>
<organism evidence="25 26">
    <name type="scientific">Acer negundo</name>
    <name type="common">Box elder</name>
    <dbReference type="NCBI Taxonomy" id="4023"/>
    <lineage>
        <taxon>Eukaryota</taxon>
        <taxon>Viridiplantae</taxon>
        <taxon>Streptophyta</taxon>
        <taxon>Embryophyta</taxon>
        <taxon>Tracheophyta</taxon>
        <taxon>Spermatophyta</taxon>
        <taxon>Magnoliopsida</taxon>
        <taxon>eudicotyledons</taxon>
        <taxon>Gunneridae</taxon>
        <taxon>Pentapetalae</taxon>
        <taxon>rosids</taxon>
        <taxon>malvids</taxon>
        <taxon>Sapindales</taxon>
        <taxon>Sapindaceae</taxon>
        <taxon>Hippocastanoideae</taxon>
        <taxon>Acereae</taxon>
        <taxon>Acer</taxon>
    </lineage>
</organism>
<comment type="similarity">
    <text evidence="6">Belongs to the glycosyl hydrolase 1 family.</text>
</comment>
<dbReference type="Gene3D" id="3.20.20.80">
    <property type="entry name" value="Glycosidases"/>
    <property type="match status" value="1"/>
</dbReference>
<dbReference type="SUPFAM" id="SSF51445">
    <property type="entry name" value="(Trans)glycosidases"/>
    <property type="match status" value="1"/>
</dbReference>
<comment type="caution">
    <text evidence="25">The sequence shown here is derived from an EMBL/GenBank/DDBJ whole genome shotgun (WGS) entry which is preliminary data.</text>
</comment>
<evidence type="ECO:0000256" key="21">
    <source>
        <dbReference type="ARBA" id="ARBA00025148"/>
    </source>
</evidence>
<comment type="similarity">
    <text evidence="5">Belongs to the CAF1 family.</text>
</comment>
<dbReference type="Gene3D" id="3.30.420.10">
    <property type="entry name" value="Ribonuclease H-like superfamily/Ribonuclease H"/>
    <property type="match status" value="1"/>
</dbReference>
<keyword evidence="12" id="KW-0547">Nucleotide-binding</keyword>
<dbReference type="InterPro" id="IPR014014">
    <property type="entry name" value="RNA_helicase_DEAD_Q_motif"/>
</dbReference>
<dbReference type="PROSITE" id="PS51195">
    <property type="entry name" value="Q_MOTIF"/>
    <property type="match status" value="1"/>
</dbReference>
<dbReference type="GO" id="GO:0005737">
    <property type="term" value="C:cytoplasm"/>
    <property type="evidence" value="ECO:0007669"/>
    <property type="project" value="UniProtKB-SubCell"/>
</dbReference>
<dbReference type="GO" id="GO:0030014">
    <property type="term" value="C:CCR4-NOT complex"/>
    <property type="evidence" value="ECO:0007669"/>
    <property type="project" value="InterPro"/>
</dbReference>
<keyword evidence="20" id="KW-0539">Nucleus</keyword>
<comment type="cofactor">
    <cofactor evidence="2">
        <name>a divalent metal cation</name>
        <dbReference type="ChEBI" id="CHEBI:60240"/>
    </cofactor>
</comment>
<keyword evidence="9" id="KW-0963">Cytoplasm</keyword>
<evidence type="ECO:0000256" key="2">
    <source>
        <dbReference type="ARBA" id="ARBA00001968"/>
    </source>
</evidence>
<evidence type="ECO:0000256" key="18">
    <source>
        <dbReference type="ARBA" id="ARBA00023015"/>
    </source>
</evidence>
<dbReference type="AlphaFoldDB" id="A0AAD5NDS3"/>
<reference evidence="25" key="2">
    <citation type="submission" date="2023-02" db="EMBL/GenBank/DDBJ databases">
        <authorList>
            <person name="Swenson N.G."/>
            <person name="Wegrzyn J.L."/>
            <person name="Mcevoy S.L."/>
        </authorList>
    </citation>
    <scope>NUCLEOTIDE SEQUENCE</scope>
    <source>
        <strain evidence="25">91603</strain>
        <tissue evidence="25">Leaf</tissue>
    </source>
</reference>
<evidence type="ECO:0000256" key="23">
    <source>
        <dbReference type="SAM" id="MobiDB-lite"/>
    </source>
</evidence>
<evidence type="ECO:0000256" key="15">
    <source>
        <dbReference type="ARBA" id="ARBA00022839"/>
    </source>
</evidence>
<dbReference type="Pfam" id="PF00270">
    <property type="entry name" value="DEAD"/>
    <property type="match status" value="1"/>
</dbReference>
<evidence type="ECO:0000256" key="8">
    <source>
        <dbReference type="ARBA" id="ARBA00012161"/>
    </source>
</evidence>
<evidence type="ECO:0000256" key="20">
    <source>
        <dbReference type="ARBA" id="ARBA00023242"/>
    </source>
</evidence>
<evidence type="ECO:0000259" key="24">
    <source>
        <dbReference type="PROSITE" id="PS51195"/>
    </source>
</evidence>
<evidence type="ECO:0000256" key="19">
    <source>
        <dbReference type="ARBA" id="ARBA00023163"/>
    </source>
</evidence>
<comment type="subunit">
    <text evidence="7">Component of the CCR4-NOT complex, at least composed of CRR4 and CAF1 proteins.</text>
</comment>
<evidence type="ECO:0000256" key="6">
    <source>
        <dbReference type="ARBA" id="ARBA00010838"/>
    </source>
</evidence>
<keyword evidence="11" id="KW-0479">Metal-binding</keyword>
<keyword evidence="19" id="KW-0804">Transcription</keyword>
<protein>
    <recommendedName>
        <fullName evidence="8">poly(A)-specific ribonuclease</fullName>
        <ecNumber evidence="8">3.1.13.4</ecNumber>
    </recommendedName>
</protein>
<dbReference type="EC" id="3.1.13.4" evidence="8"/>
<dbReference type="InterPro" id="IPR027417">
    <property type="entry name" value="P-loop_NTPase"/>
</dbReference>
<dbReference type="GO" id="GO:0005975">
    <property type="term" value="P:carbohydrate metabolic process"/>
    <property type="evidence" value="ECO:0007669"/>
    <property type="project" value="InterPro"/>
</dbReference>
<proteinExistence type="inferred from homology"/>
<dbReference type="GO" id="GO:0005634">
    <property type="term" value="C:nucleus"/>
    <property type="evidence" value="ECO:0007669"/>
    <property type="project" value="UniProtKB-SubCell"/>
</dbReference>
<feature type="domain" description="DEAD-box RNA helicase Q" evidence="24">
    <location>
        <begin position="485"/>
        <end position="513"/>
    </location>
</feature>
<evidence type="ECO:0000256" key="22">
    <source>
        <dbReference type="PROSITE-ProRule" id="PRU00552"/>
    </source>
</evidence>
<dbReference type="Gene3D" id="3.40.50.300">
    <property type="entry name" value="P-loop containing nucleotide triphosphate hydrolases"/>
    <property type="match status" value="1"/>
</dbReference>